<feature type="non-terminal residue" evidence="6">
    <location>
        <position position="256"/>
    </location>
</feature>
<organism evidence="6 7">
    <name type="scientific">Owenia fusiformis</name>
    <name type="common">Polychaete worm</name>
    <dbReference type="NCBI Taxonomy" id="6347"/>
    <lineage>
        <taxon>Eukaryota</taxon>
        <taxon>Metazoa</taxon>
        <taxon>Spiralia</taxon>
        <taxon>Lophotrochozoa</taxon>
        <taxon>Annelida</taxon>
        <taxon>Polychaeta</taxon>
        <taxon>Sedentaria</taxon>
        <taxon>Canalipalpata</taxon>
        <taxon>Sabellida</taxon>
        <taxon>Oweniida</taxon>
        <taxon>Oweniidae</taxon>
        <taxon>Owenia</taxon>
    </lineage>
</organism>
<proteinExistence type="predicted"/>
<dbReference type="EMBL" id="CAIIXF020000004">
    <property type="protein sequence ID" value="CAH1781074.1"/>
    <property type="molecule type" value="Genomic_DNA"/>
</dbReference>
<evidence type="ECO:0000259" key="5">
    <source>
        <dbReference type="SMART" id="SM00013"/>
    </source>
</evidence>
<keyword evidence="4" id="KW-0812">Transmembrane</keyword>
<dbReference type="Pfam" id="PF01462">
    <property type="entry name" value="LRRNT"/>
    <property type="match status" value="1"/>
</dbReference>
<name>A0A8S4NIE8_OWEFU</name>
<keyword evidence="4" id="KW-1133">Transmembrane helix</keyword>
<keyword evidence="1" id="KW-0433">Leucine-rich repeat</keyword>
<dbReference type="InterPro" id="IPR000372">
    <property type="entry name" value="LRRNT"/>
</dbReference>
<keyword evidence="7" id="KW-1185">Reference proteome</keyword>
<dbReference type="Proteomes" id="UP000749559">
    <property type="component" value="Unassembled WGS sequence"/>
</dbReference>
<accession>A0A8S4NIE8</accession>
<keyword evidence="2" id="KW-0732">Signal</keyword>
<dbReference type="SMART" id="SM00013">
    <property type="entry name" value="LRRNT"/>
    <property type="match status" value="1"/>
</dbReference>
<gene>
    <name evidence="6" type="ORF">OFUS_LOCUS7692</name>
</gene>
<evidence type="ECO:0000256" key="1">
    <source>
        <dbReference type="ARBA" id="ARBA00022614"/>
    </source>
</evidence>
<feature type="transmembrane region" description="Helical" evidence="4">
    <location>
        <begin position="193"/>
        <end position="214"/>
    </location>
</feature>
<comment type="caution">
    <text evidence="6">The sequence shown here is derived from an EMBL/GenBank/DDBJ whole genome shotgun (WGS) entry which is preliminary data.</text>
</comment>
<evidence type="ECO:0000313" key="7">
    <source>
        <dbReference type="Proteomes" id="UP000749559"/>
    </source>
</evidence>
<dbReference type="AlphaFoldDB" id="A0A8S4NIE8"/>
<protein>
    <recommendedName>
        <fullName evidence="5">LRRNT domain-containing protein</fullName>
    </recommendedName>
</protein>
<keyword evidence="4" id="KW-0472">Membrane</keyword>
<evidence type="ECO:0000313" key="6">
    <source>
        <dbReference type="EMBL" id="CAH1781074.1"/>
    </source>
</evidence>
<evidence type="ECO:0000256" key="2">
    <source>
        <dbReference type="ARBA" id="ARBA00022729"/>
    </source>
</evidence>
<reference evidence="6" key="1">
    <citation type="submission" date="2022-03" db="EMBL/GenBank/DDBJ databases">
        <authorList>
            <person name="Martin C."/>
        </authorList>
    </citation>
    <scope>NUCLEOTIDE SEQUENCE</scope>
</reference>
<feature type="region of interest" description="Disordered" evidence="3">
    <location>
        <begin position="108"/>
        <end position="161"/>
    </location>
</feature>
<feature type="domain" description="LRRNT" evidence="5">
    <location>
        <begin position="223"/>
        <end position="255"/>
    </location>
</feature>
<sequence length="256" mass="28425">MSGVLVCMINKITIFFQSDRKELKLKTKYKMANRNNSEAPPPSYNELFPAQCGPERTSLPQLRGAIPPPLPNRREIDRRVIPTAPPEEQSGHFSLDIRAVRSHNRRVFPEPPSPIELPTNDEAVPAPSQRELPTNDEVVPAPSQRELPTNGEVVPAASATEVSRSATRKSSCFQRIDNLYEFKPPCERLKLSFVVRAIIVVALTIVISVCVATIKKPGICQNYCPENCRCSETVVDCKTKGLTSIPSKLFSCTQTL</sequence>
<evidence type="ECO:0000256" key="3">
    <source>
        <dbReference type="SAM" id="MobiDB-lite"/>
    </source>
</evidence>
<evidence type="ECO:0000256" key="4">
    <source>
        <dbReference type="SAM" id="Phobius"/>
    </source>
</evidence>
<feature type="non-terminal residue" evidence="6">
    <location>
        <position position="1"/>
    </location>
</feature>